<evidence type="ECO:0000256" key="2">
    <source>
        <dbReference type="SAM" id="Phobius"/>
    </source>
</evidence>
<protein>
    <recommendedName>
        <fullName evidence="5">DUF3239 domain-containing protein</fullName>
    </recommendedName>
</protein>
<reference evidence="3 4" key="1">
    <citation type="submission" date="2022-09" db="EMBL/GenBank/DDBJ databases">
        <title>Complete genome sequence of Janibacter terrae strain COS04-44, PCL-degrading bacteria isolated from oil spilled coast.</title>
        <authorList>
            <person name="Park H."/>
            <person name="Kim J.Y."/>
            <person name="An S.H."/>
            <person name="Lee C.M."/>
            <person name="Weon H.-Y."/>
        </authorList>
    </citation>
    <scope>NUCLEOTIDE SEQUENCE [LARGE SCALE GENOMIC DNA]</scope>
    <source>
        <strain evidence="3 4">COS04-44</strain>
    </source>
</reference>
<feature type="transmembrane region" description="Helical" evidence="2">
    <location>
        <begin position="78"/>
        <end position="103"/>
    </location>
</feature>
<keyword evidence="2" id="KW-0472">Membrane</keyword>
<feature type="region of interest" description="Disordered" evidence="1">
    <location>
        <begin position="247"/>
        <end position="276"/>
    </location>
</feature>
<accession>A0ABZ2FDS4</accession>
<evidence type="ECO:0000256" key="1">
    <source>
        <dbReference type="SAM" id="MobiDB-lite"/>
    </source>
</evidence>
<keyword evidence="4" id="KW-1185">Reference proteome</keyword>
<organism evidence="3 4">
    <name type="scientific">Janibacter terrae</name>
    <dbReference type="NCBI Taxonomy" id="103817"/>
    <lineage>
        <taxon>Bacteria</taxon>
        <taxon>Bacillati</taxon>
        <taxon>Actinomycetota</taxon>
        <taxon>Actinomycetes</taxon>
        <taxon>Micrococcales</taxon>
        <taxon>Intrasporangiaceae</taxon>
        <taxon>Janibacter</taxon>
    </lineage>
</organism>
<dbReference type="EMBL" id="CP104874">
    <property type="protein sequence ID" value="WWF04655.1"/>
    <property type="molecule type" value="Genomic_DNA"/>
</dbReference>
<sequence>MGRRPVSRAFYRWSGGTPADHEALAWFSSATPGRMGPLVARFRGGIGVGAWVRIVGVGLGVGVVLGVLVLLLAPGAALVAAVAACAVTVVVAVLAATGALLAARRYRYDVHAHGLVLRGLRGGYDVLPWASLDPGRVFIARSVRAMTRMPIALHRQRAAFPPGVVLNGWTNSPTGTHEAIEAFSGGYRYQPTAGETPFGWWQLGVTDPAALLGAIEHAMVADGYAAAGLTPFALSRRYSAGDLRRDPTIQRERQLTDPVIGLPTAARPSPAGPAGP</sequence>
<proteinExistence type="predicted"/>
<evidence type="ECO:0000313" key="3">
    <source>
        <dbReference type="EMBL" id="WWF04655.1"/>
    </source>
</evidence>
<name>A0ABZ2FDS4_9MICO</name>
<feature type="transmembrane region" description="Helical" evidence="2">
    <location>
        <begin position="50"/>
        <end position="72"/>
    </location>
</feature>
<keyword evidence="2" id="KW-1133">Transmembrane helix</keyword>
<dbReference type="Proteomes" id="UP001381003">
    <property type="component" value="Chromosome"/>
</dbReference>
<gene>
    <name evidence="3" type="ORF">N5P18_13330</name>
</gene>
<dbReference type="RefSeq" id="WP_170307532.1">
    <property type="nucleotide sequence ID" value="NZ_CP104874.1"/>
</dbReference>
<keyword evidence="2" id="KW-0812">Transmembrane</keyword>
<evidence type="ECO:0008006" key="5">
    <source>
        <dbReference type="Google" id="ProtNLM"/>
    </source>
</evidence>
<evidence type="ECO:0000313" key="4">
    <source>
        <dbReference type="Proteomes" id="UP001381003"/>
    </source>
</evidence>